<dbReference type="InterPro" id="IPR006439">
    <property type="entry name" value="HAD-SF_hydro_IA"/>
</dbReference>
<dbReference type="GO" id="GO:0016787">
    <property type="term" value="F:hydrolase activity"/>
    <property type="evidence" value="ECO:0007669"/>
    <property type="project" value="UniProtKB-KW"/>
</dbReference>
<accession>A0A068NX30</accession>
<sequence length="234" mass="26384">MTPKLVTFDCAATLVDLKWSPSGSVRLMTGRLGLELPDEAFAAYGELFLEWRPHYERANLTRDPAQLREFWSALYRTWLELHGYPAALAERFLVLGEELAYSGGDTWFPPFPDTRPCLERLRNQGMRMAVVSNWDLSLSRVLESIDLLAYFERVIASLEEGPEKPDPALFRIALERLGVEPNEVVHVGDSPRDDIDGAQAAGIRALLLDRRAEKSRPGVIRSLDELPEGFAWSA</sequence>
<dbReference type="SUPFAM" id="SSF56784">
    <property type="entry name" value="HAD-like"/>
    <property type="match status" value="1"/>
</dbReference>
<keyword evidence="2" id="KW-1185">Reference proteome</keyword>
<dbReference type="InterPro" id="IPR023214">
    <property type="entry name" value="HAD_sf"/>
</dbReference>
<dbReference type="Pfam" id="PF00702">
    <property type="entry name" value="Hydrolase"/>
    <property type="match status" value="1"/>
</dbReference>
<dbReference type="Proteomes" id="UP000027982">
    <property type="component" value="Chromosome"/>
</dbReference>
<dbReference type="HOGENOM" id="CLU_045011_8_0_0"/>
<dbReference type="AlphaFoldDB" id="A0A068NX30"/>
<dbReference type="EMBL" id="CP007139">
    <property type="protein sequence ID" value="AIE86174.1"/>
    <property type="molecule type" value="Genomic_DNA"/>
</dbReference>
<dbReference type="Gene3D" id="1.10.150.720">
    <property type="entry name" value="Haloacid dehalogenase-like hydrolase"/>
    <property type="match status" value="1"/>
</dbReference>
<organism evidence="1 2">
    <name type="scientific">Fimbriimonas ginsengisoli Gsoil 348</name>
    <dbReference type="NCBI Taxonomy" id="661478"/>
    <lineage>
        <taxon>Bacteria</taxon>
        <taxon>Bacillati</taxon>
        <taxon>Armatimonadota</taxon>
        <taxon>Fimbriimonadia</taxon>
        <taxon>Fimbriimonadales</taxon>
        <taxon>Fimbriimonadaceae</taxon>
        <taxon>Fimbriimonas</taxon>
    </lineage>
</organism>
<dbReference type="InterPro" id="IPR044924">
    <property type="entry name" value="HAD-SF_hydro_IA_REG-2-like_cap"/>
</dbReference>
<evidence type="ECO:0000313" key="2">
    <source>
        <dbReference type="Proteomes" id="UP000027982"/>
    </source>
</evidence>
<dbReference type="KEGG" id="fgi:OP10G_2806"/>
<dbReference type="STRING" id="661478.OP10G_2806"/>
<keyword evidence="1" id="KW-0378">Hydrolase</keyword>
<dbReference type="NCBIfam" id="TIGR01509">
    <property type="entry name" value="HAD-SF-IA-v3"/>
    <property type="match status" value="1"/>
</dbReference>
<dbReference type="SFLD" id="SFLDS00003">
    <property type="entry name" value="Haloacid_Dehalogenase"/>
    <property type="match status" value="1"/>
</dbReference>
<proteinExistence type="predicted"/>
<dbReference type="SFLD" id="SFLDG01129">
    <property type="entry name" value="C1.5:_HAD__Beta-PGM__Phosphata"/>
    <property type="match status" value="1"/>
</dbReference>
<dbReference type="OrthoDB" id="9810501at2"/>
<dbReference type="NCBIfam" id="TIGR01549">
    <property type="entry name" value="HAD-SF-IA-v1"/>
    <property type="match status" value="1"/>
</dbReference>
<dbReference type="RefSeq" id="WP_025225285.1">
    <property type="nucleotide sequence ID" value="NZ_CP007139.1"/>
</dbReference>
<gene>
    <name evidence="1" type="ORF">OP10G_2806</name>
</gene>
<dbReference type="PANTHER" id="PTHR46649">
    <property type="match status" value="1"/>
</dbReference>
<dbReference type="PANTHER" id="PTHR46649:SF4">
    <property type="entry name" value="HALOACID DEHALOGENASE-LIKE HYDROLASE (HAD) SUPERFAMILY PROTEIN"/>
    <property type="match status" value="1"/>
</dbReference>
<dbReference type="PRINTS" id="PR00413">
    <property type="entry name" value="HADHALOGNASE"/>
</dbReference>
<dbReference type="Gene3D" id="3.40.50.1000">
    <property type="entry name" value="HAD superfamily/HAD-like"/>
    <property type="match status" value="1"/>
</dbReference>
<reference evidence="1 2" key="1">
    <citation type="journal article" date="2014" name="PLoS ONE">
        <title>The first complete genome sequence of the class fimbriimonadia in the phylum armatimonadetes.</title>
        <authorList>
            <person name="Hu Z.Y."/>
            <person name="Wang Y.Z."/>
            <person name="Im W.T."/>
            <person name="Wang S.Y."/>
            <person name="Zhao G.P."/>
            <person name="Zheng H.J."/>
            <person name="Quan Z.X."/>
        </authorList>
    </citation>
    <scope>NUCLEOTIDE SEQUENCE [LARGE SCALE GENOMIC DNA]</scope>
    <source>
        <strain evidence="1">Gsoil 348</strain>
    </source>
</reference>
<evidence type="ECO:0000313" key="1">
    <source>
        <dbReference type="EMBL" id="AIE86174.1"/>
    </source>
</evidence>
<protein>
    <submittedName>
        <fullName evidence="1">HAD-superfamily hydrolase, subfamily IA, variant 1</fullName>
    </submittedName>
</protein>
<name>A0A068NX30_FIMGI</name>
<dbReference type="eggNOG" id="COG1011">
    <property type="taxonomic scope" value="Bacteria"/>
</dbReference>
<dbReference type="InterPro" id="IPR036412">
    <property type="entry name" value="HAD-like_sf"/>
</dbReference>
<dbReference type="CDD" id="cd16415">
    <property type="entry name" value="HAD_dREG-2_like"/>
    <property type="match status" value="1"/>
</dbReference>